<dbReference type="OrthoDB" id="10565316at2759"/>
<accession>A0A314YZX4</accession>
<keyword evidence="2" id="KW-1185">Reference proteome</keyword>
<sequence>MERTFEFPPNRIWRAFFCLNSLFPRAKALAGPSTSQISTFSFFPSHWNSKQAQPVQLISFSLCGVSDSIGWSKDLAAVVLLVEESGCCAFWVAVLEKHLMHCNQSFQY</sequence>
<protein>
    <submittedName>
        <fullName evidence="1">Uncharacterized protein</fullName>
    </submittedName>
</protein>
<name>A0A314YZX4_PRUYE</name>
<dbReference type="Proteomes" id="UP000250321">
    <property type="component" value="Unassembled WGS sequence"/>
</dbReference>
<reference evidence="1 2" key="1">
    <citation type="submission" date="2018-02" db="EMBL/GenBank/DDBJ databases">
        <title>Draft genome of wild Prunus yedoensis var. nudiflora.</title>
        <authorList>
            <person name="Baek S."/>
            <person name="Kim J.-H."/>
            <person name="Choi K."/>
            <person name="Kim G.-B."/>
            <person name="Cho A."/>
            <person name="Jang H."/>
            <person name="Shin C.-H."/>
            <person name="Yu H.-J."/>
            <person name="Mun J.-H."/>
        </authorList>
    </citation>
    <scope>NUCLEOTIDE SEQUENCE [LARGE SCALE GENOMIC DNA]</scope>
    <source>
        <strain evidence="2">cv. Jeju island</strain>
        <tissue evidence="1">Leaf</tissue>
    </source>
</reference>
<dbReference type="AlphaFoldDB" id="A0A314YZX4"/>
<evidence type="ECO:0000313" key="1">
    <source>
        <dbReference type="EMBL" id="PQQ13615.1"/>
    </source>
</evidence>
<dbReference type="EMBL" id="PJQY01000291">
    <property type="protein sequence ID" value="PQQ13615.1"/>
    <property type="molecule type" value="Genomic_DNA"/>
</dbReference>
<proteinExistence type="predicted"/>
<evidence type="ECO:0000313" key="2">
    <source>
        <dbReference type="Proteomes" id="UP000250321"/>
    </source>
</evidence>
<gene>
    <name evidence="1" type="ORF">Pyn_34297</name>
</gene>
<comment type="caution">
    <text evidence="1">The sequence shown here is derived from an EMBL/GenBank/DDBJ whole genome shotgun (WGS) entry which is preliminary data.</text>
</comment>
<organism evidence="1 2">
    <name type="scientific">Prunus yedoensis var. nudiflora</name>
    <dbReference type="NCBI Taxonomy" id="2094558"/>
    <lineage>
        <taxon>Eukaryota</taxon>
        <taxon>Viridiplantae</taxon>
        <taxon>Streptophyta</taxon>
        <taxon>Embryophyta</taxon>
        <taxon>Tracheophyta</taxon>
        <taxon>Spermatophyta</taxon>
        <taxon>Magnoliopsida</taxon>
        <taxon>eudicotyledons</taxon>
        <taxon>Gunneridae</taxon>
        <taxon>Pentapetalae</taxon>
        <taxon>rosids</taxon>
        <taxon>fabids</taxon>
        <taxon>Rosales</taxon>
        <taxon>Rosaceae</taxon>
        <taxon>Amygdaloideae</taxon>
        <taxon>Amygdaleae</taxon>
        <taxon>Prunus</taxon>
    </lineage>
</organism>